<evidence type="ECO:0000256" key="11">
    <source>
        <dbReference type="SAM" id="MobiDB-lite"/>
    </source>
</evidence>
<dbReference type="EMBL" id="KK207709">
    <property type="protein sequence ID" value="EZF56750.1"/>
    <property type="molecule type" value="Genomic_DNA"/>
</dbReference>
<evidence type="ECO:0000256" key="10">
    <source>
        <dbReference type="ARBA" id="ARBA00029983"/>
    </source>
</evidence>
<evidence type="ECO:0000313" key="12">
    <source>
        <dbReference type="EMBL" id="EZF56750.1"/>
    </source>
</evidence>
<evidence type="ECO:0000256" key="9">
    <source>
        <dbReference type="ARBA" id="ARBA00026227"/>
    </source>
</evidence>
<evidence type="ECO:0000256" key="6">
    <source>
        <dbReference type="ARBA" id="ARBA00023010"/>
    </source>
</evidence>
<dbReference type="PANTHER" id="PTHR12960:SF0">
    <property type="entry name" value="MRNA EXPORT FACTOR GLE1"/>
    <property type="match status" value="1"/>
</dbReference>
<dbReference type="Proteomes" id="UP000023758">
    <property type="component" value="Unassembled WGS sequence"/>
</dbReference>
<evidence type="ECO:0000256" key="2">
    <source>
        <dbReference type="ARBA" id="ARBA00011056"/>
    </source>
</evidence>
<comment type="similarity">
    <text evidence="2">Belongs to the GLE1 family.</text>
</comment>
<evidence type="ECO:0000256" key="5">
    <source>
        <dbReference type="ARBA" id="ARBA00022927"/>
    </source>
</evidence>
<keyword evidence="3" id="KW-0813">Transport</keyword>
<keyword evidence="8" id="KW-0539">Nucleus</keyword>
<dbReference type="GO" id="GO:0044614">
    <property type="term" value="C:nuclear pore cytoplasmic filaments"/>
    <property type="evidence" value="ECO:0007669"/>
    <property type="project" value="TreeGrafter"/>
</dbReference>
<evidence type="ECO:0000256" key="4">
    <source>
        <dbReference type="ARBA" id="ARBA00022816"/>
    </source>
</evidence>
<name>A0A022WEC7_TRIRU</name>
<protein>
    <recommendedName>
        <fullName evidence="9">mRNA export factor GLE1</fullName>
    </recommendedName>
    <alternativeName>
        <fullName evidence="10">Nucleoporin GLE1</fullName>
    </alternativeName>
</protein>
<dbReference type="InterPro" id="IPR038506">
    <property type="entry name" value="GLE1-like_sf"/>
</dbReference>
<dbReference type="AlphaFoldDB" id="A0A022WEC7"/>
<dbReference type="GO" id="GO:0005543">
    <property type="term" value="F:phospholipid binding"/>
    <property type="evidence" value="ECO:0007669"/>
    <property type="project" value="TreeGrafter"/>
</dbReference>
<dbReference type="Gene3D" id="1.25.40.510">
    <property type="entry name" value="GLE1-like"/>
    <property type="match status" value="1"/>
</dbReference>
<dbReference type="GO" id="GO:0005737">
    <property type="term" value="C:cytoplasm"/>
    <property type="evidence" value="ECO:0007669"/>
    <property type="project" value="TreeGrafter"/>
</dbReference>
<comment type="subcellular location">
    <subcellularLocation>
        <location evidence="1">Nucleus</location>
        <location evidence="1">Nuclear pore complex</location>
    </subcellularLocation>
</comment>
<proteinExistence type="inferred from homology"/>
<evidence type="ECO:0000256" key="8">
    <source>
        <dbReference type="ARBA" id="ARBA00023242"/>
    </source>
</evidence>
<dbReference type="InterPro" id="IPR012476">
    <property type="entry name" value="GLE1"/>
</dbReference>
<feature type="compositionally biased region" description="Basic and acidic residues" evidence="11">
    <location>
        <begin position="94"/>
        <end position="193"/>
    </location>
</feature>
<keyword evidence="5" id="KW-0653">Protein transport</keyword>
<keyword evidence="6" id="KW-0811">Translocation</keyword>
<dbReference type="GO" id="GO:0031369">
    <property type="term" value="F:translation initiation factor binding"/>
    <property type="evidence" value="ECO:0007669"/>
    <property type="project" value="TreeGrafter"/>
</dbReference>
<dbReference type="GO" id="GO:0000822">
    <property type="term" value="F:inositol hexakisphosphate binding"/>
    <property type="evidence" value="ECO:0007669"/>
    <property type="project" value="TreeGrafter"/>
</dbReference>
<evidence type="ECO:0000256" key="7">
    <source>
        <dbReference type="ARBA" id="ARBA00023132"/>
    </source>
</evidence>
<dbReference type="OrthoDB" id="420884at2759"/>
<dbReference type="GO" id="GO:0015031">
    <property type="term" value="P:protein transport"/>
    <property type="evidence" value="ECO:0007669"/>
    <property type="project" value="UniProtKB-KW"/>
</dbReference>
<dbReference type="PANTHER" id="PTHR12960">
    <property type="entry name" value="GLE-1-RELATED"/>
    <property type="match status" value="1"/>
</dbReference>
<keyword evidence="7" id="KW-0906">Nuclear pore complex</keyword>
<reference evidence="12" key="1">
    <citation type="submission" date="2014-02" db="EMBL/GenBank/DDBJ databases">
        <title>The Genome Sequence of Trichophyton rubrum (morphotype fischeri) CBS 288.86.</title>
        <authorList>
            <consortium name="The Broad Institute Genomics Platform"/>
            <person name="Cuomo C.A."/>
            <person name="White T.C."/>
            <person name="Graser Y."/>
            <person name="Martinez-Rossi N."/>
            <person name="Heitman J."/>
            <person name="Young S.K."/>
            <person name="Zeng Q."/>
            <person name="Gargeya S."/>
            <person name="Abouelleil A."/>
            <person name="Alvarado L."/>
            <person name="Chapman S.B."/>
            <person name="Gainer-Dewar J."/>
            <person name="Goldberg J."/>
            <person name="Griggs A."/>
            <person name="Gujja S."/>
            <person name="Hansen M."/>
            <person name="Howarth C."/>
            <person name="Imamovic A."/>
            <person name="Larimer J."/>
            <person name="Martinez D."/>
            <person name="Murphy C."/>
            <person name="Pearson M.D."/>
            <person name="Persinoti G."/>
            <person name="Poon T."/>
            <person name="Priest M."/>
            <person name="Roberts A.D."/>
            <person name="Saif S."/>
            <person name="Shea T.D."/>
            <person name="Sykes S.N."/>
            <person name="Wortman J."/>
            <person name="Nusbaum C."/>
            <person name="Birren B."/>
        </authorList>
    </citation>
    <scope>NUCLEOTIDE SEQUENCE [LARGE SCALE GENOMIC DNA]</scope>
    <source>
        <strain evidence="12">CBS 288.86</strain>
    </source>
</reference>
<keyword evidence="4" id="KW-0509">mRNA transport</keyword>
<organism evidence="12">
    <name type="scientific">Trichophyton rubrum CBS 288.86</name>
    <dbReference type="NCBI Taxonomy" id="1215330"/>
    <lineage>
        <taxon>Eukaryota</taxon>
        <taxon>Fungi</taxon>
        <taxon>Dikarya</taxon>
        <taxon>Ascomycota</taxon>
        <taxon>Pezizomycotina</taxon>
        <taxon>Eurotiomycetes</taxon>
        <taxon>Eurotiomycetidae</taxon>
        <taxon>Onygenales</taxon>
        <taxon>Arthrodermataceae</taxon>
        <taxon>Trichophyton</taxon>
    </lineage>
</organism>
<accession>A0A022WEC7</accession>
<gene>
    <name evidence="12" type="ORF">H103_00848</name>
</gene>
<dbReference type="GO" id="GO:0016973">
    <property type="term" value="P:poly(A)+ mRNA export from nucleus"/>
    <property type="evidence" value="ECO:0007669"/>
    <property type="project" value="InterPro"/>
</dbReference>
<evidence type="ECO:0000256" key="3">
    <source>
        <dbReference type="ARBA" id="ARBA00022448"/>
    </source>
</evidence>
<sequence>MVRVNTLAHRAPDSPSRQLLQDLTRDLEQVRIHGEELKLVKAYESRTFYEKLDQIDREREEVHTTALNAAAAKRDQRRLQAEETLRLHLQAVEEERRRKEEAERRRQEKIRQEKEEKERKQREEAARLEAERKAKEAEKARQAEEAEKVKKAAEEEKARLQREKAEQEKKKADDESRLKAEEEAKRKAAEAKEQQAATKQAALGINHRNQQEIQEHERYLKLHAHLKEFRSYMRAQTKSNTLLKQHMGDMRRTIRKCVGQLVADDKIANQKPTREIAAILRKAQELAEPSVDIRQFIAFPPPNIANAENPQVPALWVYLLNILAKSILAQLMAEAGVTTKCAEPLGVLTAQIFSMDAFCYQGQSMIDILLAKYRFLCPVLWGFYGDQSTDQGKAAIGWFREEKNGPFISAQLHEERMTGLGAGYAAIALRNFAKSPRQNPYPNSNFWKSLSYIVNVPPAEVQDTHLVVLTAMLRYSAPRIVNFWGDMGVLALRQAIVLFPAKLSRKSTQRAMVEDLRDILAREKRIII</sequence>
<feature type="region of interest" description="Disordered" evidence="11">
    <location>
        <begin position="94"/>
        <end position="199"/>
    </location>
</feature>
<evidence type="ECO:0000256" key="1">
    <source>
        <dbReference type="ARBA" id="ARBA00004567"/>
    </source>
</evidence>
<dbReference type="Pfam" id="PF07817">
    <property type="entry name" value="GLE1"/>
    <property type="match status" value="1"/>
</dbReference>
<dbReference type="HOGENOM" id="CLU_018821_1_0_1"/>